<dbReference type="AlphaFoldDB" id="A0AAV3ZZW1"/>
<sequence>MQCAIRAGGLLALARSTLVTDKHCHTLTNRSAPANKAIKPARRTVHGLSHREVEHSAFLEITQQRKTQAWLFHNSGTAPSTPKSLVLFLHEGKVYHHANLQA</sequence>
<organism evidence="1 2">
    <name type="scientific">Plakobranchus ocellatus</name>
    <dbReference type="NCBI Taxonomy" id="259542"/>
    <lineage>
        <taxon>Eukaryota</taxon>
        <taxon>Metazoa</taxon>
        <taxon>Spiralia</taxon>
        <taxon>Lophotrochozoa</taxon>
        <taxon>Mollusca</taxon>
        <taxon>Gastropoda</taxon>
        <taxon>Heterobranchia</taxon>
        <taxon>Euthyneura</taxon>
        <taxon>Panpulmonata</taxon>
        <taxon>Sacoglossa</taxon>
        <taxon>Placobranchoidea</taxon>
        <taxon>Plakobranchidae</taxon>
        <taxon>Plakobranchus</taxon>
    </lineage>
</organism>
<protein>
    <recommendedName>
        <fullName evidence="3">Secreted protein</fullName>
    </recommendedName>
</protein>
<comment type="caution">
    <text evidence="1">The sequence shown here is derived from an EMBL/GenBank/DDBJ whole genome shotgun (WGS) entry which is preliminary data.</text>
</comment>
<evidence type="ECO:0000313" key="2">
    <source>
        <dbReference type="Proteomes" id="UP000735302"/>
    </source>
</evidence>
<evidence type="ECO:0008006" key="3">
    <source>
        <dbReference type="Google" id="ProtNLM"/>
    </source>
</evidence>
<keyword evidence="2" id="KW-1185">Reference proteome</keyword>
<accession>A0AAV3ZZW1</accession>
<name>A0AAV3ZZW1_9GAST</name>
<dbReference type="EMBL" id="BLXT01003087">
    <property type="protein sequence ID" value="GFO00428.1"/>
    <property type="molecule type" value="Genomic_DNA"/>
</dbReference>
<evidence type="ECO:0000313" key="1">
    <source>
        <dbReference type="EMBL" id="GFO00428.1"/>
    </source>
</evidence>
<gene>
    <name evidence="1" type="ORF">PoB_002693300</name>
</gene>
<proteinExistence type="predicted"/>
<reference evidence="1 2" key="1">
    <citation type="journal article" date="2021" name="Elife">
        <title>Chloroplast acquisition without the gene transfer in kleptoplastic sea slugs, Plakobranchus ocellatus.</title>
        <authorList>
            <person name="Maeda T."/>
            <person name="Takahashi S."/>
            <person name="Yoshida T."/>
            <person name="Shimamura S."/>
            <person name="Takaki Y."/>
            <person name="Nagai Y."/>
            <person name="Toyoda A."/>
            <person name="Suzuki Y."/>
            <person name="Arimoto A."/>
            <person name="Ishii H."/>
            <person name="Satoh N."/>
            <person name="Nishiyama T."/>
            <person name="Hasebe M."/>
            <person name="Maruyama T."/>
            <person name="Minagawa J."/>
            <person name="Obokata J."/>
            <person name="Shigenobu S."/>
        </authorList>
    </citation>
    <scope>NUCLEOTIDE SEQUENCE [LARGE SCALE GENOMIC DNA]</scope>
</reference>
<dbReference type="Proteomes" id="UP000735302">
    <property type="component" value="Unassembled WGS sequence"/>
</dbReference>